<gene>
    <name evidence="8" type="ORF">ACFSBK_03330</name>
</gene>
<evidence type="ECO:0000256" key="1">
    <source>
        <dbReference type="ARBA" id="ARBA00004236"/>
    </source>
</evidence>
<dbReference type="EMBL" id="JBHUFF010000008">
    <property type="protein sequence ID" value="MFD1798893.1"/>
    <property type="molecule type" value="Genomic_DNA"/>
</dbReference>
<organism evidence="8 9">
    <name type="scientific">Carnobacterium antarcticum</name>
    <dbReference type="NCBI Taxonomy" id="2126436"/>
    <lineage>
        <taxon>Bacteria</taxon>
        <taxon>Bacillati</taxon>
        <taxon>Bacillota</taxon>
        <taxon>Bacilli</taxon>
        <taxon>Lactobacillales</taxon>
        <taxon>Carnobacteriaceae</taxon>
        <taxon>Carnobacterium</taxon>
    </lineage>
</organism>
<evidence type="ECO:0000256" key="5">
    <source>
        <dbReference type="ARBA" id="ARBA00023136"/>
    </source>
</evidence>
<keyword evidence="8" id="KW-0282">Flagellum</keyword>
<keyword evidence="2" id="KW-1003">Cell membrane</keyword>
<feature type="coiled-coil region" evidence="6">
    <location>
        <begin position="67"/>
        <end position="94"/>
    </location>
</feature>
<keyword evidence="3 7" id="KW-0812">Transmembrane</keyword>
<proteinExistence type="predicted"/>
<dbReference type="RefSeq" id="WP_231726711.1">
    <property type="nucleotide sequence ID" value="NZ_JBHSQC010000015.1"/>
</dbReference>
<evidence type="ECO:0000256" key="4">
    <source>
        <dbReference type="ARBA" id="ARBA00022989"/>
    </source>
</evidence>
<evidence type="ECO:0000256" key="2">
    <source>
        <dbReference type="ARBA" id="ARBA00022475"/>
    </source>
</evidence>
<protein>
    <submittedName>
        <fullName evidence="8">Flagellar biosynthetic protein FliO</fullName>
    </submittedName>
</protein>
<dbReference type="InterPro" id="IPR022781">
    <property type="entry name" value="Flagellar_biosynth_FliO"/>
</dbReference>
<feature type="transmembrane region" description="Helical" evidence="7">
    <location>
        <begin position="6"/>
        <end position="28"/>
    </location>
</feature>
<evidence type="ECO:0000313" key="9">
    <source>
        <dbReference type="Proteomes" id="UP001597285"/>
    </source>
</evidence>
<sequence>MGLGIGIGYVVKSIFALAIIIFIANYSLKYLNTFMTKKGKAIQIIERTAINKSSSICIVEIAGTYYVMSFTETRNEILRQLTEAEKEAVIKTQETLEVKQEKPDFPNGKPSQFLKQLQSRYQNLYEKRK</sequence>
<dbReference type="Proteomes" id="UP001597285">
    <property type="component" value="Unassembled WGS sequence"/>
</dbReference>
<keyword evidence="5 7" id="KW-0472">Membrane</keyword>
<accession>A0ABW4NL85</accession>
<comment type="subcellular location">
    <subcellularLocation>
        <location evidence="1">Cell membrane</location>
    </subcellularLocation>
</comment>
<keyword evidence="8" id="KW-0969">Cilium</keyword>
<dbReference type="Pfam" id="PF04347">
    <property type="entry name" value="FliO"/>
    <property type="match status" value="1"/>
</dbReference>
<evidence type="ECO:0000256" key="6">
    <source>
        <dbReference type="SAM" id="Coils"/>
    </source>
</evidence>
<name>A0ABW4NL85_9LACT</name>
<keyword evidence="8" id="KW-0966">Cell projection</keyword>
<keyword evidence="4 7" id="KW-1133">Transmembrane helix</keyword>
<reference evidence="9" key="1">
    <citation type="journal article" date="2019" name="Int. J. Syst. Evol. Microbiol.">
        <title>The Global Catalogue of Microorganisms (GCM) 10K type strain sequencing project: providing services to taxonomists for standard genome sequencing and annotation.</title>
        <authorList>
            <consortium name="The Broad Institute Genomics Platform"/>
            <consortium name="The Broad Institute Genome Sequencing Center for Infectious Disease"/>
            <person name="Wu L."/>
            <person name="Ma J."/>
        </authorList>
    </citation>
    <scope>NUCLEOTIDE SEQUENCE [LARGE SCALE GENOMIC DNA]</scope>
    <source>
        <strain evidence="9">KCTC 42143</strain>
    </source>
</reference>
<keyword evidence="6" id="KW-0175">Coiled coil</keyword>
<comment type="caution">
    <text evidence="8">The sequence shown here is derived from an EMBL/GenBank/DDBJ whole genome shotgun (WGS) entry which is preliminary data.</text>
</comment>
<evidence type="ECO:0000313" key="8">
    <source>
        <dbReference type="EMBL" id="MFD1798893.1"/>
    </source>
</evidence>
<evidence type="ECO:0000256" key="7">
    <source>
        <dbReference type="SAM" id="Phobius"/>
    </source>
</evidence>
<keyword evidence="9" id="KW-1185">Reference proteome</keyword>
<evidence type="ECO:0000256" key="3">
    <source>
        <dbReference type="ARBA" id="ARBA00022692"/>
    </source>
</evidence>